<evidence type="ECO:0000313" key="2">
    <source>
        <dbReference type="EMBL" id="RKO72873.1"/>
    </source>
</evidence>
<accession>A0A420W2U3</accession>
<protein>
    <submittedName>
        <fullName evidence="2">Uncharacterized protein</fullName>
    </submittedName>
</protein>
<name>A0A420W2U3_9SPHI</name>
<evidence type="ECO:0000313" key="3">
    <source>
        <dbReference type="Proteomes" id="UP000282423"/>
    </source>
</evidence>
<dbReference type="AlphaFoldDB" id="A0A420W2U3"/>
<keyword evidence="3" id="KW-1185">Reference proteome</keyword>
<sequence length="62" mass="7188">MQFAEQYIWNIVHKLIIQMKGLKSMLMISLGLVIFFPVKRGTQGHKELLVRKANKAKKGYRG</sequence>
<keyword evidence="1" id="KW-0812">Transmembrane</keyword>
<reference evidence="2 3" key="1">
    <citation type="submission" date="2018-10" db="EMBL/GenBank/DDBJ databases">
        <title>Sphingobacterium sp. M05W1-28.</title>
        <authorList>
            <person name="Cai H."/>
        </authorList>
    </citation>
    <scope>NUCLEOTIDE SEQUENCE [LARGE SCALE GENOMIC DNA]</scope>
    <source>
        <strain evidence="2 3">M05W1-28</strain>
    </source>
</reference>
<comment type="caution">
    <text evidence="2">The sequence shown here is derived from an EMBL/GenBank/DDBJ whole genome shotgun (WGS) entry which is preliminary data.</text>
</comment>
<dbReference type="EMBL" id="RBWS01000004">
    <property type="protein sequence ID" value="RKO72873.1"/>
    <property type="molecule type" value="Genomic_DNA"/>
</dbReference>
<feature type="transmembrane region" description="Helical" evidence="1">
    <location>
        <begin position="21"/>
        <end position="38"/>
    </location>
</feature>
<dbReference type="Proteomes" id="UP000282423">
    <property type="component" value="Unassembled WGS sequence"/>
</dbReference>
<keyword evidence="1" id="KW-1133">Transmembrane helix</keyword>
<proteinExistence type="predicted"/>
<organism evidence="2 3">
    <name type="scientific">Sphingobacterium puteale</name>
    <dbReference type="NCBI Taxonomy" id="2420510"/>
    <lineage>
        <taxon>Bacteria</taxon>
        <taxon>Pseudomonadati</taxon>
        <taxon>Bacteroidota</taxon>
        <taxon>Sphingobacteriia</taxon>
        <taxon>Sphingobacteriales</taxon>
        <taxon>Sphingobacteriaceae</taxon>
        <taxon>Sphingobacterium</taxon>
    </lineage>
</organism>
<keyword evidence="1" id="KW-0472">Membrane</keyword>
<gene>
    <name evidence="2" type="ORF">D7322_05440</name>
</gene>
<evidence type="ECO:0000256" key="1">
    <source>
        <dbReference type="SAM" id="Phobius"/>
    </source>
</evidence>